<dbReference type="AlphaFoldDB" id="A0A433T0D4"/>
<proteinExistence type="predicted"/>
<name>A0A433T0D4_ELYCH</name>
<accession>A0A433T0D4</accession>
<reference evidence="1 2" key="1">
    <citation type="submission" date="2019-01" db="EMBL/GenBank/DDBJ databases">
        <title>A draft genome assembly of the solar-powered sea slug Elysia chlorotica.</title>
        <authorList>
            <person name="Cai H."/>
            <person name="Li Q."/>
            <person name="Fang X."/>
            <person name="Li J."/>
            <person name="Curtis N.E."/>
            <person name="Altenburger A."/>
            <person name="Shibata T."/>
            <person name="Feng M."/>
            <person name="Maeda T."/>
            <person name="Schwartz J.A."/>
            <person name="Shigenobu S."/>
            <person name="Lundholm N."/>
            <person name="Nishiyama T."/>
            <person name="Yang H."/>
            <person name="Hasebe M."/>
            <person name="Li S."/>
            <person name="Pierce S.K."/>
            <person name="Wang J."/>
        </authorList>
    </citation>
    <scope>NUCLEOTIDE SEQUENCE [LARGE SCALE GENOMIC DNA]</scope>
    <source>
        <strain evidence="1">EC2010</strain>
        <tissue evidence="1">Whole organism of an adult</tissue>
    </source>
</reference>
<keyword evidence="2" id="KW-1185">Reference proteome</keyword>
<gene>
    <name evidence="1" type="ORF">EGW08_017234</name>
</gene>
<evidence type="ECO:0000313" key="2">
    <source>
        <dbReference type="Proteomes" id="UP000271974"/>
    </source>
</evidence>
<dbReference type="Proteomes" id="UP000271974">
    <property type="component" value="Unassembled WGS sequence"/>
</dbReference>
<protein>
    <submittedName>
        <fullName evidence="1">Uncharacterized protein</fullName>
    </submittedName>
</protein>
<evidence type="ECO:0000313" key="1">
    <source>
        <dbReference type="EMBL" id="RUS75011.1"/>
    </source>
</evidence>
<organism evidence="1 2">
    <name type="scientific">Elysia chlorotica</name>
    <name type="common">Eastern emerald elysia</name>
    <name type="synonym">Sea slug</name>
    <dbReference type="NCBI Taxonomy" id="188477"/>
    <lineage>
        <taxon>Eukaryota</taxon>
        <taxon>Metazoa</taxon>
        <taxon>Spiralia</taxon>
        <taxon>Lophotrochozoa</taxon>
        <taxon>Mollusca</taxon>
        <taxon>Gastropoda</taxon>
        <taxon>Heterobranchia</taxon>
        <taxon>Euthyneura</taxon>
        <taxon>Panpulmonata</taxon>
        <taxon>Sacoglossa</taxon>
        <taxon>Placobranchoidea</taxon>
        <taxon>Plakobranchidae</taxon>
        <taxon>Elysia</taxon>
    </lineage>
</organism>
<dbReference type="EMBL" id="RQTK01000778">
    <property type="protein sequence ID" value="RUS75011.1"/>
    <property type="molecule type" value="Genomic_DNA"/>
</dbReference>
<sequence>MYHVEWPTQMHSQISHSCHIQFFSFHSYPNLDLPHLTSFLSSTLFLNCTNLICHVHHHPPPILTHLHSIQHPHDNLAPPHTHRNTHIRFTILIIYTHRNTHIRSTILMTILLCTHSAFHTHTRTHTHIHTLI</sequence>
<comment type="caution">
    <text evidence="1">The sequence shown here is derived from an EMBL/GenBank/DDBJ whole genome shotgun (WGS) entry which is preliminary data.</text>
</comment>